<gene>
    <name evidence="2" type="ORF">Rhe02_95080</name>
</gene>
<evidence type="ECO:0000313" key="3">
    <source>
        <dbReference type="Proteomes" id="UP000612899"/>
    </source>
</evidence>
<keyword evidence="1" id="KW-0812">Transmembrane</keyword>
<dbReference type="Proteomes" id="UP000612899">
    <property type="component" value="Unassembled WGS sequence"/>
</dbReference>
<dbReference type="NCBIfam" id="TIGR03919">
    <property type="entry name" value="T7SS_EccB"/>
    <property type="match status" value="1"/>
</dbReference>
<organism evidence="2 3">
    <name type="scientific">Rhizocola hellebori</name>
    <dbReference type="NCBI Taxonomy" id="1392758"/>
    <lineage>
        <taxon>Bacteria</taxon>
        <taxon>Bacillati</taxon>
        <taxon>Actinomycetota</taxon>
        <taxon>Actinomycetes</taxon>
        <taxon>Micromonosporales</taxon>
        <taxon>Micromonosporaceae</taxon>
        <taxon>Rhizocola</taxon>
    </lineage>
</organism>
<dbReference type="Pfam" id="PF05108">
    <property type="entry name" value="T7SS_ESX1_EccB"/>
    <property type="match status" value="1"/>
</dbReference>
<evidence type="ECO:0000313" key="2">
    <source>
        <dbReference type="EMBL" id="GIH11441.1"/>
    </source>
</evidence>
<sequence length="455" mass="48003">MPSRQDQLHSYQFMVQRVVSALVLRETDPPQSPFRRVATAALASVLVAIVIAAGFGVYGVFTNRGDRSWRTEGAVIIEKGSGAVYVWRENKLHPALNLASAYLASSSAKPARFEVSAKSLQGVPWGVTVGVAFLPDTLPSPQELVGFPWSVCSLPGNGSPVSVVAAGDQSGMGGRTVMDNEAIVVKSATRSTAPTDTYLLWRGRLYEIRPAVASTLAPGIQPTIVSSAFINGVAKGQPLEPLVIQGKGTPFEKNPIWNVGQVIRVNSFQEDKYVVVRATDLAWVSEFQAALLGSVRGGSESINDLNRFGAINDKLLPPPNSSPLDPPVDRPSIAVYTGSGLCSVIKDDQGASELRADVKIDVTQRPGTAKRSAVGGVYADYVIMPSGRGALVSSGQTYSLVAPDGVRYAAANGQVLARFGYEGISTLKLPPALIALLPEGPGLDPAEALVPLTVS</sequence>
<keyword evidence="3" id="KW-1185">Reference proteome</keyword>
<keyword evidence="1" id="KW-0472">Membrane</keyword>
<reference evidence="2" key="1">
    <citation type="submission" date="2021-01" db="EMBL/GenBank/DDBJ databases">
        <title>Whole genome shotgun sequence of Rhizocola hellebori NBRC 109834.</title>
        <authorList>
            <person name="Komaki H."/>
            <person name="Tamura T."/>
        </authorList>
    </citation>
    <scope>NUCLEOTIDE SEQUENCE</scope>
    <source>
        <strain evidence="2">NBRC 109834</strain>
    </source>
</reference>
<dbReference type="InterPro" id="IPR044857">
    <property type="entry name" value="T7SS_EccB_R1"/>
</dbReference>
<evidence type="ECO:0008006" key="4">
    <source>
        <dbReference type="Google" id="ProtNLM"/>
    </source>
</evidence>
<dbReference type="AlphaFoldDB" id="A0A8J3VML8"/>
<keyword evidence="1" id="KW-1133">Transmembrane helix</keyword>
<dbReference type="GO" id="GO:0005576">
    <property type="term" value="C:extracellular region"/>
    <property type="evidence" value="ECO:0007669"/>
    <property type="project" value="TreeGrafter"/>
</dbReference>
<feature type="transmembrane region" description="Helical" evidence="1">
    <location>
        <begin position="37"/>
        <end position="61"/>
    </location>
</feature>
<dbReference type="RefSeq" id="WP_203915161.1">
    <property type="nucleotide sequence ID" value="NZ_BONY01000134.1"/>
</dbReference>
<dbReference type="PANTHER" id="PTHR40765:SF2">
    <property type="entry name" value="ESX-2 SECRETION SYSTEM ATPASE ECCB2"/>
    <property type="match status" value="1"/>
</dbReference>
<name>A0A8J3VML8_9ACTN</name>
<evidence type="ECO:0000256" key="1">
    <source>
        <dbReference type="SAM" id="Phobius"/>
    </source>
</evidence>
<dbReference type="InterPro" id="IPR007795">
    <property type="entry name" value="T7SS_EccB"/>
</dbReference>
<proteinExistence type="predicted"/>
<protein>
    <recommendedName>
        <fullName evidence="4">Type VII secretion protein EccB</fullName>
    </recommendedName>
</protein>
<dbReference type="EMBL" id="BONY01000134">
    <property type="protein sequence ID" value="GIH11441.1"/>
    <property type="molecule type" value="Genomic_DNA"/>
</dbReference>
<comment type="caution">
    <text evidence="2">The sequence shown here is derived from an EMBL/GenBank/DDBJ whole genome shotgun (WGS) entry which is preliminary data.</text>
</comment>
<dbReference type="Gene3D" id="3.30.2390.20">
    <property type="entry name" value="Type VII secretion system EccB, repeat 1 domain"/>
    <property type="match status" value="1"/>
</dbReference>
<dbReference type="PANTHER" id="PTHR40765">
    <property type="entry name" value="ESX-2 SECRETION SYSTEM ATPASE ECCB2"/>
    <property type="match status" value="1"/>
</dbReference>
<accession>A0A8J3VML8</accession>